<dbReference type="InterPro" id="IPR038729">
    <property type="entry name" value="Rad50/SbcC_AAA"/>
</dbReference>
<feature type="coiled-coil region" evidence="1">
    <location>
        <begin position="753"/>
        <end position="780"/>
    </location>
</feature>
<evidence type="ECO:0000313" key="3">
    <source>
        <dbReference type="EMBL" id="WAR44625.1"/>
    </source>
</evidence>
<dbReference type="PANTHER" id="PTHR32114">
    <property type="entry name" value="ABC TRANSPORTER ABCH.3"/>
    <property type="match status" value="1"/>
</dbReference>
<sequence length="1020" mass="113147">MKPLNLSLQAFGPFSGRESIDFTQLGSNPLFLINGPTGAGKSSILDAICFALYGQTTGAEREPAQMRCDHADPNLLTEVILDFQLGVTGYRVRRIPTQERPKSRGEGTTTQQTEAQLWLLDGTEDGSLIVAKNVGDATDEIRKRIGLDVEQFRQVMVLPQGKFRELLMAGSSEREKIFSQLFQTQIYKRIEDQLKAQAAGIKQAVDQHQNQIKGILQSVDVHSEADIDNELAQLEPELKTASQDKEQAQQIQLQATKVKDQAMSLKQRFDALANKQTELHQKKAQQPQIDAKQIQLSRALSAQKIQPVYQSFQEKSSALQKLVSQIASSEKILEQATDARNTAEQQLQAAKIAFAEVEQLNNQQAELNQYKTRVTELVQAKVSLTTAEQQLKTSQGNLDRQLKARDSLSNTLKTNTAQIDQIAEALEGLASKQIELEAYRVQFEQRKLLEQQRGKQTELEQHEGQLLAASQSKQSEFETAQQKARQTELAWHTGQAALLAQELKIDEPCPVCGSKEHPAPAHAVNDAELVTKQQVETARAQEDQARKTMDTAKVKYDTAHLETAGVIKEVNQLIAQLADIAQQALSEVEQTYQTRHSEVQCLLQQQTQQKQLTQSNAELNQQLAELAETFSALEVQAKSDSDQVLTARATKEQLEKLVPEAYRDAQILSKAISDLAAKIKTLTDAVSNAQTAFTEKSNALASALSSLETLGQQHDAVQREYSQSEEAWQDALTHSAFENLEVFRLALLRDEDQQSLKNQIEIHLTELANLQGAVEQLQADLTGQLIPDLEKLELELTDKTNAFNVCDATWRKLQERHNQLQGVKTKLAKAHEKNAELEAQYRIYGTLSDVANGQTGNRISLQRFVLSVLLDDVLIQASQRLHIMSNGRYQLVRKEDRTRGNRASGLDLEVEDGYTGKNRPVATLSGGESFMAALSLALGLSDVVQSYAGGIKLDTLFIDEGFGSLDPESLDLAIRTLIDLQASGRMIGIISHVSELKEQMALRLDVISSKNGSSIRTIAA</sequence>
<evidence type="ECO:0000313" key="4">
    <source>
        <dbReference type="Proteomes" id="UP001162780"/>
    </source>
</evidence>
<organism evidence="3 4">
    <name type="scientific">Methylomonas rapida</name>
    <dbReference type="NCBI Taxonomy" id="2963939"/>
    <lineage>
        <taxon>Bacteria</taxon>
        <taxon>Pseudomonadati</taxon>
        <taxon>Pseudomonadota</taxon>
        <taxon>Gammaproteobacteria</taxon>
        <taxon>Methylococcales</taxon>
        <taxon>Methylococcaceae</taxon>
        <taxon>Methylomonas</taxon>
    </lineage>
</organism>
<dbReference type="PANTHER" id="PTHR32114:SF2">
    <property type="entry name" value="ABC TRANSPORTER ABCH.3"/>
    <property type="match status" value="1"/>
</dbReference>
<feature type="domain" description="Rad50/SbcC-type AAA" evidence="2">
    <location>
        <begin position="6"/>
        <end position="243"/>
    </location>
</feature>
<accession>A0ABY7GH94</accession>
<proteinExistence type="predicted"/>
<evidence type="ECO:0000256" key="1">
    <source>
        <dbReference type="SAM" id="Coils"/>
    </source>
</evidence>
<dbReference type="Gene3D" id="3.40.50.300">
    <property type="entry name" value="P-loop containing nucleotide triphosphate hydrolases"/>
    <property type="match status" value="2"/>
</dbReference>
<dbReference type="Pfam" id="PF13476">
    <property type="entry name" value="AAA_23"/>
    <property type="match status" value="1"/>
</dbReference>
<dbReference type="Pfam" id="PF13558">
    <property type="entry name" value="SbcC_Walker_B"/>
    <property type="match status" value="1"/>
</dbReference>
<dbReference type="RefSeq" id="WP_255189597.1">
    <property type="nucleotide sequence ID" value="NZ_CP113517.1"/>
</dbReference>
<dbReference type="SUPFAM" id="SSF52540">
    <property type="entry name" value="P-loop containing nucleoside triphosphate hydrolases"/>
    <property type="match status" value="1"/>
</dbReference>
<dbReference type="InterPro" id="IPR027417">
    <property type="entry name" value="P-loop_NTPase"/>
</dbReference>
<keyword evidence="1" id="KW-0175">Coiled coil</keyword>
<feature type="coiled-coil region" evidence="1">
    <location>
        <begin position="567"/>
        <end position="636"/>
    </location>
</feature>
<name>A0ABY7GH94_9GAMM</name>
<reference evidence="3" key="1">
    <citation type="submission" date="2022-11" db="EMBL/GenBank/DDBJ databases">
        <title>Methylomonas rapida sp. nov., Carotenoid-Producing Obligate Methanotrophs with High Growth Characteristics and Biotechnological Potential.</title>
        <authorList>
            <person name="Tikhonova E.N."/>
            <person name="Suleimanov R.Z."/>
            <person name="Miroshnikov K."/>
            <person name="Oshkin I.Y."/>
            <person name="Belova S.E."/>
            <person name="Danilova O.V."/>
            <person name="Ashikhmin A."/>
            <person name="Konopkin A."/>
            <person name="But S.Y."/>
            <person name="Khmelenina V.N."/>
            <person name="Kuznetsov N."/>
            <person name="Pimenov N.V."/>
            <person name="Dedysh S.N."/>
        </authorList>
    </citation>
    <scope>NUCLEOTIDE SEQUENCE</scope>
    <source>
        <strain evidence="3">MP1</strain>
    </source>
</reference>
<keyword evidence="4" id="KW-1185">Reference proteome</keyword>
<protein>
    <submittedName>
        <fullName evidence="3">SMC family ATPase</fullName>
    </submittedName>
</protein>
<dbReference type="Proteomes" id="UP001162780">
    <property type="component" value="Chromosome"/>
</dbReference>
<feature type="coiled-coil region" evidence="1">
    <location>
        <begin position="319"/>
        <end position="380"/>
    </location>
</feature>
<dbReference type="EMBL" id="CP113517">
    <property type="protein sequence ID" value="WAR44625.1"/>
    <property type="molecule type" value="Genomic_DNA"/>
</dbReference>
<gene>
    <name evidence="3" type="ORF">NM686_020115</name>
</gene>
<evidence type="ECO:0000259" key="2">
    <source>
        <dbReference type="Pfam" id="PF13476"/>
    </source>
</evidence>